<keyword evidence="7 12" id="KW-0464">Manganese</keyword>
<name>A0A428RV95_9HYPO</name>
<dbReference type="InterPro" id="IPR049381">
    <property type="entry name" value="UbiD-like_C"/>
</dbReference>
<comment type="catalytic activity">
    <reaction evidence="9 12">
        <text>(E)-cinnamate + H(+) = styrene + CO2</text>
        <dbReference type="Rhea" id="RHEA:46920"/>
        <dbReference type="ChEBI" id="CHEBI:15378"/>
        <dbReference type="ChEBI" id="CHEBI:15669"/>
        <dbReference type="ChEBI" id="CHEBI:16526"/>
        <dbReference type="ChEBI" id="CHEBI:27452"/>
        <dbReference type="EC" id="4.1.1.102"/>
    </reaction>
</comment>
<dbReference type="SUPFAM" id="SSF50475">
    <property type="entry name" value="FMN-binding split barrel"/>
    <property type="match status" value="1"/>
</dbReference>
<dbReference type="PANTHER" id="PTHR30108">
    <property type="entry name" value="3-OCTAPRENYL-4-HYDROXYBENZOATE CARBOXY-LYASE-RELATED"/>
    <property type="match status" value="1"/>
</dbReference>
<evidence type="ECO:0000256" key="12">
    <source>
        <dbReference type="HAMAP-Rule" id="MF_03196"/>
    </source>
</evidence>
<feature type="binding site" evidence="12">
    <location>
        <position position="289"/>
    </location>
    <ligand>
        <name>Mn(2+)</name>
        <dbReference type="ChEBI" id="CHEBI:29035"/>
    </ligand>
</feature>
<reference evidence="16 17" key="1">
    <citation type="submission" date="2017-06" db="EMBL/GenBank/DDBJ databases">
        <title>Comparative genomic analysis of Ambrosia Fusariam Clade fungi.</title>
        <authorList>
            <person name="Stajich J.E."/>
            <person name="Carrillo J."/>
            <person name="Kijimoto T."/>
            <person name="Eskalen A."/>
            <person name="O'Donnell K."/>
            <person name="Kasson M."/>
        </authorList>
    </citation>
    <scope>NUCLEOTIDE SEQUENCE [LARGE SCALE GENOMIC DNA]</scope>
    <source>
        <strain evidence="16 17">NRRL62606</strain>
    </source>
</reference>
<feature type="domain" description="3-octaprenyl-4-hydroxybenzoate carboxy-lyase-like C-terminal" evidence="15">
    <location>
        <begin position="444"/>
        <end position="580"/>
    </location>
</feature>
<dbReference type="InterPro" id="IPR049383">
    <property type="entry name" value="UbiD-like_N"/>
</dbReference>
<comment type="similarity">
    <text evidence="12">Belongs to the UbiD family. UbiD-like/FDC subfamily.</text>
</comment>
<sequence>MFKLGCQYAEKIELHRLDNDPNSNSTNLDNSLLEDYKARPDLDLVPTTEALCRDIETLYEQWGIDAWVRKMIESDVGFVFDGFGSPFADDEMGFDIEAAKNREDVDAYGSPNQRLFSSNTMSSHLPHMNFRAYVKALEVDGDLVHINEECDPHLEVGAIIRKVVEKDEKAPLFNKLKGQDDNGLWRILGAPNSLRSDPKQRFGRLARHLGLPATSSMRDILGKMIAAKTAAPIPPVVVETGPCKEFRLTPDQFDLTQLPAPLLHQSDGGKYIQTYGMHIVQSPDGKWTNWSIARAMVYDRNHLVGLVIKPQHIWQMHQMWKKEGRDMPWALAFGVPPAAIMASSMPLPDGLSEAEYIGSLVGSPLEVVKCESNGLYVPASSEIVFEGVCSITDTGLEGPFGEMHGYVFPGDSHPWPKYTVDLITHRKDAILPVSNCGRLTDETHTMIGPLAAAEIGYRLKSEGLPIKESFSPFESQVTWVALQVDTQRLRELHTTPEDFCRKVGDIVFRHKIGYTIHRLVLVGEDIDVYNFKDVIWAFCTRCRPGMDEYHFEDVPGFPLIPYMSHGNGAPDKGGKVVSDCLLPVEYTTGRDWEAADFENSFPEDVKERVTSRWETMGFGSSK</sequence>
<dbReference type="Gene3D" id="3.40.1670.10">
    <property type="entry name" value="UbiD C-terminal domain-like"/>
    <property type="match status" value="1"/>
</dbReference>
<dbReference type="InterPro" id="IPR048304">
    <property type="entry name" value="UbiD_Rift_dom"/>
</dbReference>
<organism evidence="16 17">
    <name type="scientific">Fusarium floridanum</name>
    <dbReference type="NCBI Taxonomy" id="1325733"/>
    <lineage>
        <taxon>Eukaryota</taxon>
        <taxon>Fungi</taxon>
        <taxon>Dikarya</taxon>
        <taxon>Ascomycota</taxon>
        <taxon>Pezizomycotina</taxon>
        <taxon>Sordariomycetes</taxon>
        <taxon>Hypocreomycetidae</taxon>
        <taxon>Hypocreales</taxon>
        <taxon>Nectriaceae</taxon>
        <taxon>Fusarium</taxon>
        <taxon>Fusarium solani species complex</taxon>
    </lineage>
</organism>
<dbReference type="Pfam" id="PF01977">
    <property type="entry name" value="UbiD"/>
    <property type="match status" value="1"/>
</dbReference>
<evidence type="ECO:0000256" key="7">
    <source>
        <dbReference type="ARBA" id="ARBA00023211"/>
    </source>
</evidence>
<evidence type="ECO:0000313" key="16">
    <source>
        <dbReference type="EMBL" id="RSL81401.1"/>
    </source>
</evidence>
<proteinExistence type="inferred from homology"/>
<comment type="subcellular location">
    <subcellularLocation>
        <location evidence="12">Cytoplasm</location>
    </subcellularLocation>
</comment>
<dbReference type="AlphaFoldDB" id="A0A428RV95"/>
<dbReference type="GO" id="GO:0033494">
    <property type="term" value="P:ferulate metabolic process"/>
    <property type="evidence" value="ECO:0007669"/>
    <property type="project" value="UniProtKB-UniRule"/>
</dbReference>
<dbReference type="GO" id="GO:0046872">
    <property type="term" value="F:metal ion binding"/>
    <property type="evidence" value="ECO:0007669"/>
    <property type="project" value="UniProtKB-KW"/>
</dbReference>
<comment type="function">
    <text evidence="12">Catalyzes the reversible decarboxylation of aromatic carboxylic acids like ferulic acid, p-coumaric acid or cinnamic acid, producing the corresponding vinyl derivatives 4-vinylphenol, 4-vinylguaiacol, and styrene, respectively, which play the role of aroma metabolites.</text>
</comment>
<feature type="binding site" evidence="12">
    <location>
        <begin position="311"/>
        <end position="312"/>
    </location>
    <ligand>
        <name>prenylated FMN</name>
        <dbReference type="ChEBI" id="CHEBI:87746"/>
    </ligand>
</feature>
<keyword evidence="6 12" id="KW-0210">Decarboxylase</keyword>
<evidence type="ECO:0000256" key="6">
    <source>
        <dbReference type="ARBA" id="ARBA00022793"/>
    </source>
</evidence>
<comment type="catalytic activity">
    <reaction evidence="12">
        <text>(E)-ferulate + H(+) = 2-methoxy-4-vinylphenol + CO2</text>
        <dbReference type="Rhea" id="RHEA:33807"/>
        <dbReference type="ChEBI" id="CHEBI:15378"/>
        <dbReference type="ChEBI" id="CHEBI:16526"/>
        <dbReference type="ChEBI" id="CHEBI:29749"/>
        <dbReference type="ChEBI" id="CHEBI:42438"/>
        <dbReference type="EC" id="4.1.1.102"/>
    </reaction>
</comment>
<evidence type="ECO:0000256" key="1">
    <source>
        <dbReference type="ARBA" id="ARBA00001936"/>
    </source>
</evidence>
<feature type="domain" description="3-octaprenyl-4-hydroxybenzoate carboxy-lyase-like N-terminal" evidence="14">
    <location>
        <begin position="135"/>
        <end position="223"/>
    </location>
</feature>
<dbReference type="GO" id="GO:0016831">
    <property type="term" value="F:carboxy-lyase activity"/>
    <property type="evidence" value="ECO:0007669"/>
    <property type="project" value="UniProtKB-UniRule"/>
</dbReference>
<comment type="caution">
    <text evidence="16">The sequence shown here is derived from an EMBL/GenBank/DDBJ whole genome shotgun (WGS) entry which is preliminary data.</text>
</comment>
<dbReference type="Pfam" id="PF20695">
    <property type="entry name" value="UbiD_N"/>
    <property type="match status" value="1"/>
</dbReference>
<accession>A0A428RV95</accession>
<evidence type="ECO:0000256" key="9">
    <source>
        <dbReference type="ARBA" id="ARBA00051594"/>
    </source>
</evidence>
<keyword evidence="3" id="KW-0285">Flavoprotein</keyword>
<evidence type="ECO:0000259" key="14">
    <source>
        <dbReference type="Pfam" id="PF20695"/>
    </source>
</evidence>
<evidence type="ECO:0000256" key="3">
    <source>
        <dbReference type="ARBA" id="ARBA00022630"/>
    </source>
</evidence>
<dbReference type="NCBIfam" id="TIGR00148">
    <property type="entry name" value="UbiD family decarboxylase"/>
    <property type="match status" value="1"/>
</dbReference>
<dbReference type="InterPro" id="IPR032903">
    <property type="entry name" value="FDC-like"/>
</dbReference>
<evidence type="ECO:0000259" key="13">
    <source>
        <dbReference type="Pfam" id="PF01977"/>
    </source>
</evidence>
<feature type="active site" description="Proton donor" evidence="12">
    <location>
        <position position="402"/>
    </location>
</feature>
<evidence type="ECO:0000256" key="8">
    <source>
        <dbReference type="ARBA" id="ARBA00023239"/>
    </source>
</evidence>
<dbReference type="InterPro" id="IPR002830">
    <property type="entry name" value="UbiD"/>
</dbReference>
<dbReference type="Gene3D" id="1.20.5.4570">
    <property type="match status" value="1"/>
</dbReference>
<dbReference type="Proteomes" id="UP000287972">
    <property type="component" value="Unassembled WGS sequence"/>
</dbReference>
<evidence type="ECO:0000256" key="11">
    <source>
        <dbReference type="ARBA" id="ARBA00072003"/>
    </source>
</evidence>
<dbReference type="EMBL" id="NKCL01000122">
    <property type="protein sequence ID" value="RSL81401.1"/>
    <property type="molecule type" value="Genomic_DNA"/>
</dbReference>
<dbReference type="Pfam" id="PF20696">
    <property type="entry name" value="UbiD_C"/>
    <property type="match status" value="1"/>
</dbReference>
<comment type="cofactor">
    <cofactor evidence="1 12">
        <name>Mn(2+)</name>
        <dbReference type="ChEBI" id="CHEBI:29035"/>
    </cofactor>
</comment>
<feature type="binding site" evidence="12">
    <location>
        <begin position="289"/>
        <end position="294"/>
    </location>
    <ligand>
        <name>prenylated FMN</name>
        <dbReference type="ChEBI" id="CHEBI:87746"/>
    </ligand>
</feature>
<dbReference type="FunFam" id="3.40.1670.10:FF:000004">
    <property type="entry name" value="Ferulic acid decarboxylase 1"/>
    <property type="match status" value="1"/>
</dbReference>
<feature type="binding site" evidence="12">
    <location>
        <position position="353"/>
    </location>
    <ligand>
        <name>Mn(2+)</name>
        <dbReference type="ChEBI" id="CHEBI:29035"/>
    </ligand>
</feature>
<dbReference type="SUPFAM" id="SSF143968">
    <property type="entry name" value="UbiD C-terminal domain-like"/>
    <property type="match status" value="1"/>
</dbReference>
<keyword evidence="8 12" id="KW-0456">Lyase</keyword>
<dbReference type="EC" id="4.1.1.102" evidence="10 12"/>
<keyword evidence="17" id="KW-1185">Reference proteome</keyword>
<evidence type="ECO:0000256" key="2">
    <source>
        <dbReference type="ARBA" id="ARBA00022490"/>
    </source>
</evidence>
<comment type="catalytic activity">
    <reaction evidence="12">
        <text>(E)-4-coumarate + H(+) = 4-vinylphenol + CO2</text>
        <dbReference type="Rhea" id="RHEA:33227"/>
        <dbReference type="ChEBI" id="CHEBI:1883"/>
        <dbReference type="ChEBI" id="CHEBI:12876"/>
        <dbReference type="ChEBI" id="CHEBI:15378"/>
        <dbReference type="ChEBI" id="CHEBI:16526"/>
        <dbReference type="EC" id="4.1.1.102"/>
    </reaction>
</comment>
<dbReference type="HAMAP" id="MF_01983">
    <property type="entry name" value="UbiD_FDC"/>
    <property type="match status" value="1"/>
</dbReference>
<protein>
    <recommendedName>
        <fullName evidence="11 12">Ferulic acid decarboxylase 1</fullName>
        <ecNumber evidence="10 12">4.1.1.102</ecNumber>
    </recommendedName>
    <alternativeName>
        <fullName evidence="12">Phenacrylate decarboxylase</fullName>
    </alternativeName>
</protein>
<evidence type="ECO:0000256" key="5">
    <source>
        <dbReference type="ARBA" id="ARBA00022723"/>
    </source>
</evidence>
<dbReference type="GO" id="GO:0046281">
    <property type="term" value="P:cinnamic acid catabolic process"/>
    <property type="evidence" value="ECO:0007669"/>
    <property type="project" value="UniProtKB-UniRule"/>
</dbReference>
<evidence type="ECO:0000256" key="4">
    <source>
        <dbReference type="ARBA" id="ARBA00022643"/>
    </source>
</evidence>
<keyword evidence="5 12" id="KW-0479">Metal-binding</keyword>
<feature type="binding site" evidence="12">
    <location>
        <position position="511"/>
    </location>
    <ligand>
        <name>prenylated FMN</name>
        <dbReference type="ChEBI" id="CHEBI:87746"/>
    </ligand>
</feature>
<evidence type="ECO:0000313" key="17">
    <source>
        <dbReference type="Proteomes" id="UP000287972"/>
    </source>
</evidence>
<dbReference type="GO" id="GO:0005737">
    <property type="term" value="C:cytoplasm"/>
    <property type="evidence" value="ECO:0007669"/>
    <property type="project" value="UniProtKB-SubCell"/>
</dbReference>
<comment type="subunit">
    <text evidence="12">Homodimer. May form higher order oligomers.</text>
</comment>
<dbReference type="PANTHER" id="PTHR30108:SF17">
    <property type="entry name" value="FERULIC ACID DECARBOXYLASE 1"/>
    <property type="match status" value="1"/>
</dbReference>
<evidence type="ECO:0000256" key="10">
    <source>
        <dbReference type="ARBA" id="ARBA00066982"/>
    </source>
</evidence>
<gene>
    <name evidence="12" type="primary">FDC1</name>
    <name evidence="16" type="ORF">CEP51_005856</name>
</gene>
<evidence type="ECO:0000259" key="15">
    <source>
        <dbReference type="Pfam" id="PF20696"/>
    </source>
</evidence>
<feature type="domain" description="3-octaprenyl-4-hydroxybenzoate carboxy-lyase-like Rift-related" evidence="13">
    <location>
        <begin position="239"/>
        <end position="438"/>
    </location>
</feature>
<feature type="binding site" evidence="12">
    <location>
        <position position="353"/>
    </location>
    <ligand>
        <name>prenylated FMN</name>
        <dbReference type="ChEBI" id="CHEBI:87746"/>
    </ligand>
</feature>
<keyword evidence="4" id="KW-0288">FMN</keyword>
<keyword evidence="2 12" id="KW-0963">Cytoplasm</keyword>
<comment type="cofactor">
    <cofactor evidence="12">
        <name>prenylated FMN</name>
        <dbReference type="ChEBI" id="CHEBI:87746"/>
    </cofactor>
    <text evidence="12">Binds 1 prenylated FMN per subunit.</text>
</comment>
<feature type="binding site" evidence="12">
    <location>
        <position position="312"/>
    </location>
    <ligand>
        <name>Mn(2+)</name>
        <dbReference type="ChEBI" id="CHEBI:29035"/>
    </ligand>
</feature>